<dbReference type="InterPro" id="IPR056179">
    <property type="entry name" value="DHQS_C"/>
</dbReference>
<gene>
    <name evidence="4" type="ORF">H9867_09635</name>
</gene>
<reference evidence="4" key="2">
    <citation type="submission" date="2021-04" db="EMBL/GenBank/DDBJ databases">
        <authorList>
            <person name="Gilroy R."/>
        </authorList>
    </citation>
    <scope>NUCLEOTIDE SEQUENCE</scope>
    <source>
        <strain evidence="4">4376</strain>
    </source>
</reference>
<accession>A0A9D1UQQ5</accession>
<dbReference type="GO" id="GO:0009073">
    <property type="term" value="P:aromatic amino acid family biosynthetic process"/>
    <property type="evidence" value="ECO:0007669"/>
    <property type="project" value="TreeGrafter"/>
</dbReference>
<dbReference type="SUPFAM" id="SSF56796">
    <property type="entry name" value="Dehydroquinate synthase-like"/>
    <property type="match status" value="1"/>
</dbReference>
<reference evidence="4" key="1">
    <citation type="journal article" date="2021" name="PeerJ">
        <title>Extensive microbial diversity within the chicken gut microbiome revealed by metagenomics and culture.</title>
        <authorList>
            <person name="Gilroy R."/>
            <person name="Ravi A."/>
            <person name="Getino M."/>
            <person name="Pursley I."/>
            <person name="Horton D.L."/>
            <person name="Alikhan N.F."/>
            <person name="Baker D."/>
            <person name="Gharbi K."/>
            <person name="Hall N."/>
            <person name="Watson M."/>
            <person name="Adriaenssens E.M."/>
            <person name="Foster-Nyarko E."/>
            <person name="Jarju S."/>
            <person name="Secka A."/>
            <person name="Antonio M."/>
            <person name="Oren A."/>
            <person name="Chaudhuri R.R."/>
            <person name="La Ragione R."/>
            <person name="Hildebrand F."/>
            <person name="Pallen M.J."/>
        </authorList>
    </citation>
    <scope>NUCLEOTIDE SEQUENCE</scope>
    <source>
        <strain evidence="4">4376</strain>
    </source>
</reference>
<keyword evidence="2" id="KW-0456">Lyase</keyword>
<keyword evidence="1" id="KW-0520">NAD</keyword>
<organism evidence="4 5">
    <name type="scientific">Candidatus Corynebacterium gallistercoris</name>
    <dbReference type="NCBI Taxonomy" id="2838530"/>
    <lineage>
        <taxon>Bacteria</taxon>
        <taxon>Bacillati</taxon>
        <taxon>Actinomycetota</taxon>
        <taxon>Actinomycetes</taxon>
        <taxon>Mycobacteriales</taxon>
        <taxon>Corynebacteriaceae</taxon>
        <taxon>Corynebacterium</taxon>
    </lineage>
</organism>
<dbReference type="PANTHER" id="PTHR43622:SF7">
    <property type="entry name" value="3-DEHYDROQUINATE SYNTHASE, CHLOROPLASTIC"/>
    <property type="match status" value="1"/>
</dbReference>
<evidence type="ECO:0000259" key="3">
    <source>
        <dbReference type="Pfam" id="PF24621"/>
    </source>
</evidence>
<dbReference type="InterPro" id="IPR050071">
    <property type="entry name" value="Dehydroquinate_synthase"/>
</dbReference>
<dbReference type="Gene3D" id="1.20.1090.10">
    <property type="entry name" value="Dehydroquinate synthase-like - alpha domain"/>
    <property type="match status" value="1"/>
</dbReference>
<feature type="domain" description="3-dehydroquinate synthase C-terminal" evidence="3">
    <location>
        <begin position="12"/>
        <end position="122"/>
    </location>
</feature>
<evidence type="ECO:0000256" key="1">
    <source>
        <dbReference type="ARBA" id="ARBA00023027"/>
    </source>
</evidence>
<dbReference type="Pfam" id="PF24621">
    <property type="entry name" value="DHQS_C"/>
    <property type="match status" value="1"/>
</dbReference>
<dbReference type="EMBL" id="DXFZ01000113">
    <property type="protein sequence ID" value="HIW96719.1"/>
    <property type="molecule type" value="Genomic_DNA"/>
</dbReference>
<evidence type="ECO:0000313" key="5">
    <source>
        <dbReference type="Proteomes" id="UP000824189"/>
    </source>
</evidence>
<dbReference type="PANTHER" id="PTHR43622">
    <property type="entry name" value="3-DEHYDROQUINATE SYNTHASE"/>
    <property type="match status" value="1"/>
</dbReference>
<comment type="caution">
    <text evidence="4">The sequence shown here is derived from an EMBL/GenBank/DDBJ whole genome shotgun (WGS) entry which is preliminary data.</text>
</comment>
<evidence type="ECO:0000313" key="4">
    <source>
        <dbReference type="EMBL" id="HIW96719.1"/>
    </source>
</evidence>
<evidence type="ECO:0000256" key="2">
    <source>
        <dbReference type="ARBA" id="ARBA00023239"/>
    </source>
</evidence>
<proteinExistence type="predicted"/>
<dbReference type="AlphaFoldDB" id="A0A9D1UQQ5"/>
<feature type="non-terminal residue" evidence="4">
    <location>
        <position position="1"/>
    </location>
</feature>
<sequence length="159" mass="17360">ESDPAAALDPHGTLPELIERAIQVKADVVAQDLKESSLREILNYGHTYGHAVEHQENYTWRHGHAVAVGMVFEAELAAAAGLLPPAEVERHRRILTSVGLATHYDGADLDTLITVMGRDKKNKAGIVRFVIITSPGKPTRLEGPEPELLQRAFEATQTP</sequence>
<name>A0A9D1UQQ5_9CORY</name>
<protein>
    <submittedName>
        <fullName evidence="4">3-dehydroquinate synthase</fullName>
    </submittedName>
</protein>
<dbReference type="GO" id="GO:0003856">
    <property type="term" value="F:3-dehydroquinate synthase activity"/>
    <property type="evidence" value="ECO:0007669"/>
    <property type="project" value="TreeGrafter"/>
</dbReference>
<dbReference type="Proteomes" id="UP000824189">
    <property type="component" value="Unassembled WGS sequence"/>
</dbReference>